<accession>A0A382K8M5</accession>
<comment type="subcellular location">
    <subcellularLocation>
        <location evidence="1">Cell membrane</location>
        <topology evidence="1">Multi-pass membrane protein</topology>
    </subcellularLocation>
</comment>
<organism evidence="8">
    <name type="scientific">marine metagenome</name>
    <dbReference type="NCBI Taxonomy" id="408172"/>
    <lineage>
        <taxon>unclassified sequences</taxon>
        <taxon>metagenomes</taxon>
        <taxon>ecological metagenomes</taxon>
    </lineage>
</organism>
<evidence type="ECO:0000256" key="3">
    <source>
        <dbReference type="ARBA" id="ARBA00022692"/>
    </source>
</evidence>
<proteinExistence type="predicted"/>
<keyword evidence="3 6" id="KW-0812">Transmembrane</keyword>
<feature type="domain" description="Polysaccharide chain length determinant N-terminal" evidence="7">
    <location>
        <begin position="19"/>
        <end position="106"/>
    </location>
</feature>
<protein>
    <recommendedName>
        <fullName evidence="7">Polysaccharide chain length determinant N-terminal domain-containing protein</fullName>
    </recommendedName>
</protein>
<keyword evidence="5 6" id="KW-0472">Membrane</keyword>
<evidence type="ECO:0000256" key="4">
    <source>
        <dbReference type="ARBA" id="ARBA00022989"/>
    </source>
</evidence>
<evidence type="ECO:0000256" key="2">
    <source>
        <dbReference type="ARBA" id="ARBA00022475"/>
    </source>
</evidence>
<evidence type="ECO:0000256" key="5">
    <source>
        <dbReference type="ARBA" id="ARBA00023136"/>
    </source>
</evidence>
<dbReference type="EMBL" id="UINC01078686">
    <property type="protein sequence ID" value="SVC20005.1"/>
    <property type="molecule type" value="Genomic_DNA"/>
</dbReference>
<gene>
    <name evidence="8" type="ORF">METZ01_LOCUS272859</name>
</gene>
<dbReference type="GO" id="GO:0005886">
    <property type="term" value="C:plasma membrane"/>
    <property type="evidence" value="ECO:0007669"/>
    <property type="project" value="UniProtKB-SubCell"/>
</dbReference>
<feature type="transmembrane region" description="Helical" evidence="6">
    <location>
        <begin position="36"/>
        <end position="52"/>
    </location>
</feature>
<dbReference type="PANTHER" id="PTHR32309:SF13">
    <property type="entry name" value="FERRIC ENTEROBACTIN TRANSPORT PROTEIN FEPE"/>
    <property type="match status" value="1"/>
</dbReference>
<keyword evidence="4 6" id="KW-1133">Transmembrane helix</keyword>
<evidence type="ECO:0000256" key="6">
    <source>
        <dbReference type="SAM" id="Phobius"/>
    </source>
</evidence>
<dbReference type="PANTHER" id="PTHR32309">
    <property type="entry name" value="TYROSINE-PROTEIN KINASE"/>
    <property type="match status" value="1"/>
</dbReference>
<dbReference type="GO" id="GO:0004713">
    <property type="term" value="F:protein tyrosine kinase activity"/>
    <property type="evidence" value="ECO:0007669"/>
    <property type="project" value="TreeGrafter"/>
</dbReference>
<feature type="non-terminal residue" evidence="8">
    <location>
        <position position="280"/>
    </location>
</feature>
<dbReference type="Pfam" id="PF02706">
    <property type="entry name" value="Wzz"/>
    <property type="match status" value="1"/>
</dbReference>
<dbReference type="InterPro" id="IPR003856">
    <property type="entry name" value="LPS_length_determ_N"/>
</dbReference>
<evidence type="ECO:0000313" key="8">
    <source>
        <dbReference type="EMBL" id="SVC20005.1"/>
    </source>
</evidence>
<dbReference type="AlphaFoldDB" id="A0A382K8M5"/>
<reference evidence="8" key="1">
    <citation type="submission" date="2018-05" db="EMBL/GenBank/DDBJ databases">
        <authorList>
            <person name="Lanie J.A."/>
            <person name="Ng W.-L."/>
            <person name="Kazmierczak K.M."/>
            <person name="Andrzejewski T.M."/>
            <person name="Davidsen T.M."/>
            <person name="Wayne K.J."/>
            <person name="Tettelin H."/>
            <person name="Glass J.I."/>
            <person name="Rusch D."/>
            <person name="Podicherti R."/>
            <person name="Tsui H.-C.T."/>
            <person name="Winkler M.E."/>
        </authorList>
    </citation>
    <scope>NUCLEOTIDE SEQUENCE</scope>
</reference>
<keyword evidence="2" id="KW-1003">Cell membrane</keyword>
<dbReference type="InterPro" id="IPR050445">
    <property type="entry name" value="Bact_polysacc_biosynth/exp"/>
</dbReference>
<evidence type="ECO:0000259" key="7">
    <source>
        <dbReference type="Pfam" id="PF02706"/>
    </source>
</evidence>
<evidence type="ECO:0000256" key="1">
    <source>
        <dbReference type="ARBA" id="ARBA00004651"/>
    </source>
</evidence>
<sequence>MNQQQINPNGQMASHQESELTIRDYLFILNMHYKKILFFTILGVSFAFYNVITEPPSYTATATVAVREKPGAGMIMDLTGDRDRNRISNEIQLIRSRSVGKETIEKIWPHKKNNMALFGSYPFYPRGRRARTLLKELITLGLHDPKSEAPIQYTEDYSNDIGERFAGVLLGRLSTHHRDGTDIIDISYTSVWPHEAKLIVNTLVDVYKIFELKLSGEYAANSVEFLESLLADQDLKLREADKEFTLFKNRERMYDLDGIAAGITGQVVGIESEIYSIVAE</sequence>
<name>A0A382K8M5_9ZZZZ</name>